<dbReference type="Proteomes" id="UP000642070">
    <property type="component" value="Unassembled WGS sequence"/>
</dbReference>
<organism evidence="1 2">
    <name type="scientific">Dactylosporangium sucinum</name>
    <dbReference type="NCBI Taxonomy" id="1424081"/>
    <lineage>
        <taxon>Bacteria</taxon>
        <taxon>Bacillati</taxon>
        <taxon>Actinomycetota</taxon>
        <taxon>Actinomycetes</taxon>
        <taxon>Micromonosporales</taxon>
        <taxon>Micromonosporaceae</taxon>
        <taxon>Dactylosporangium</taxon>
    </lineage>
</organism>
<comment type="caution">
    <text evidence="1">The sequence shown here is derived from an EMBL/GenBank/DDBJ whole genome shotgun (WGS) entry which is preliminary data.</text>
</comment>
<sequence length="147" mass="16321">MSENAAQAREDLPVWASESHQNFEALVRGLDAPAQAVAADPFVLVPYLQAYVSGLPLSEFQQDDWVTLHTDLGSFVAEYMIVKHGARWAIRDAPRSPRGFRYVIETASGFVDPFAVVATEFRALPIEITRMIASAELTTGVIRQRDE</sequence>
<keyword evidence="2" id="KW-1185">Reference proteome</keyword>
<name>A0A917TFE3_9ACTN</name>
<dbReference type="AlphaFoldDB" id="A0A917TFE3"/>
<reference evidence="1" key="1">
    <citation type="journal article" date="2014" name="Int. J. Syst. Evol. Microbiol.">
        <title>Complete genome sequence of Corynebacterium casei LMG S-19264T (=DSM 44701T), isolated from a smear-ripened cheese.</title>
        <authorList>
            <consortium name="US DOE Joint Genome Institute (JGI-PGF)"/>
            <person name="Walter F."/>
            <person name="Albersmeier A."/>
            <person name="Kalinowski J."/>
            <person name="Ruckert C."/>
        </authorList>
    </citation>
    <scope>NUCLEOTIDE SEQUENCE</scope>
    <source>
        <strain evidence="1">JCM 19831</strain>
    </source>
</reference>
<protein>
    <submittedName>
        <fullName evidence="1">Uncharacterized protein</fullName>
    </submittedName>
</protein>
<dbReference type="EMBL" id="BMPI01000009">
    <property type="protein sequence ID" value="GGM21475.1"/>
    <property type="molecule type" value="Genomic_DNA"/>
</dbReference>
<proteinExistence type="predicted"/>
<evidence type="ECO:0000313" key="2">
    <source>
        <dbReference type="Proteomes" id="UP000642070"/>
    </source>
</evidence>
<dbReference type="RefSeq" id="WP_229834714.1">
    <property type="nucleotide sequence ID" value="NZ_BMPI01000009.1"/>
</dbReference>
<accession>A0A917TFE3</accession>
<reference evidence="1" key="2">
    <citation type="submission" date="2020-09" db="EMBL/GenBank/DDBJ databases">
        <authorList>
            <person name="Sun Q."/>
            <person name="Ohkuma M."/>
        </authorList>
    </citation>
    <scope>NUCLEOTIDE SEQUENCE</scope>
    <source>
        <strain evidence="1">JCM 19831</strain>
    </source>
</reference>
<gene>
    <name evidence="1" type="ORF">GCM10007977_023220</name>
</gene>
<evidence type="ECO:0000313" key="1">
    <source>
        <dbReference type="EMBL" id="GGM21475.1"/>
    </source>
</evidence>